<evidence type="ECO:0000313" key="1">
    <source>
        <dbReference type="EMBL" id="SIN59578.1"/>
    </source>
</evidence>
<evidence type="ECO:0008006" key="3">
    <source>
        <dbReference type="Google" id="ProtNLM"/>
    </source>
</evidence>
<gene>
    <name evidence="1" type="ORF">SAMN02745824_0106</name>
</gene>
<reference evidence="2" key="1">
    <citation type="submission" date="2016-11" db="EMBL/GenBank/DDBJ databases">
        <authorList>
            <person name="Varghese N."/>
            <person name="Submissions S."/>
        </authorList>
    </citation>
    <scope>NUCLEOTIDE SEQUENCE [LARGE SCALE GENOMIC DNA]</scope>
    <source>
        <strain evidence="2">DSM 22363</strain>
    </source>
</reference>
<dbReference type="InterPro" id="IPR035406">
    <property type="entry name" value="DUF5412"/>
</dbReference>
<proteinExistence type="predicted"/>
<organism evidence="1 2">
    <name type="scientific">Parasphingorhabdus marina DSM 22363</name>
    <dbReference type="NCBI Taxonomy" id="1123272"/>
    <lineage>
        <taxon>Bacteria</taxon>
        <taxon>Pseudomonadati</taxon>
        <taxon>Pseudomonadota</taxon>
        <taxon>Alphaproteobacteria</taxon>
        <taxon>Sphingomonadales</taxon>
        <taxon>Sphingomonadaceae</taxon>
        <taxon>Parasphingorhabdus</taxon>
    </lineage>
</organism>
<dbReference type="RefSeq" id="WP_074203228.1">
    <property type="nucleotide sequence ID" value="NZ_FSQW01000001.1"/>
</dbReference>
<dbReference type="PROSITE" id="PS51257">
    <property type="entry name" value="PROKAR_LIPOPROTEIN"/>
    <property type="match status" value="1"/>
</dbReference>
<accession>A0A1N6CLX4</accession>
<evidence type="ECO:0000313" key="2">
    <source>
        <dbReference type="Proteomes" id="UP000185192"/>
    </source>
</evidence>
<keyword evidence="2" id="KW-1185">Reference proteome</keyword>
<sequence length="144" mass="16285">MKQLGFSVLFLLAACGSAEKLVQTAESPDGSMSANFYTTNLGACCSMHSRIELTYTNWKSERVTEEVYRSSGGSPVKIEWLDNWNLLVTDCDAAKIEMKSSISTHKSSEHDYRRLHLISAYSRNGSVNGIPYCERHDIREDWRP</sequence>
<dbReference type="STRING" id="1123272.SAMN02745824_0106"/>
<protein>
    <recommendedName>
        <fullName evidence="3">Lipoprotein</fullName>
    </recommendedName>
</protein>
<name>A0A1N6CLX4_9SPHN</name>
<dbReference type="AlphaFoldDB" id="A0A1N6CLX4"/>
<dbReference type="Proteomes" id="UP000185192">
    <property type="component" value="Unassembled WGS sequence"/>
</dbReference>
<dbReference type="EMBL" id="FSQW01000001">
    <property type="protein sequence ID" value="SIN59578.1"/>
    <property type="molecule type" value="Genomic_DNA"/>
</dbReference>
<dbReference type="Pfam" id="PF17428">
    <property type="entry name" value="DUF5412"/>
    <property type="match status" value="1"/>
</dbReference>